<dbReference type="InterPro" id="IPR008979">
    <property type="entry name" value="Galactose-bd-like_sf"/>
</dbReference>
<dbReference type="EC" id="3.1.1.84" evidence="4"/>
<sequence precursor="true">MMLGSNAQWRIQNGLALTAFIFMLVGSATAQDATSKPNDIDLGGVRETHVMIPMRDGKRLSAYLYTPAGEGPWPAVFEQRYSNLRGKGSRQAAAKLSNAGFVVALVNFRGTQLSEGAYMGYRGLQWGELRDGYDTCEWLASQEWCTGKVGTFGGSQAGYAQNYLAVTRPPHLVCQYMIDTGLSLFEEGYRIGGITRPERFKSMDRVCRDPQDNRRLLREWFEHPTYDEYWQAEDSSRHFDKMNVPCFTIGSWYDFMNQGSIASFQGRQHHGGENSRGQQQLVIGPWLHGGANKRNRVGELTYPENARWLGDDHMARWFRHYLLGEDNGVTNDPPVRYYVMGAVDEPEAPGNQWRSAQDFPPPSTLTPIFLQSEGGLSAALPKSETSSTDYISDPWNPMKIPGSSFPGARDARGFEQQAEVRTFTTEPLTEPTEWTGRIQAELYLSSTARDTDVIVRVSDVYPDGRSILIVDYPWRARYRDGFEKEVLMEPGEVHKIAFPVGWISQIFNKGHRIRVTIASTGAPLYEPNPQTGKPLTMEFPEDAVKAVNTIHHNRQHASRIIAPVAPNPGK</sequence>
<reference evidence="4 5" key="1">
    <citation type="submission" date="2019-02" db="EMBL/GenBank/DDBJ databases">
        <title>Deep-cultivation of Planctomycetes and their phenomic and genomic characterization uncovers novel biology.</title>
        <authorList>
            <person name="Wiegand S."/>
            <person name="Jogler M."/>
            <person name="Boedeker C."/>
            <person name="Pinto D."/>
            <person name="Vollmers J."/>
            <person name="Rivas-Marin E."/>
            <person name="Kohn T."/>
            <person name="Peeters S.H."/>
            <person name="Heuer A."/>
            <person name="Rast P."/>
            <person name="Oberbeckmann S."/>
            <person name="Bunk B."/>
            <person name="Jeske O."/>
            <person name="Meyerdierks A."/>
            <person name="Storesund J.E."/>
            <person name="Kallscheuer N."/>
            <person name="Luecker S."/>
            <person name="Lage O.M."/>
            <person name="Pohl T."/>
            <person name="Merkel B.J."/>
            <person name="Hornburger P."/>
            <person name="Mueller R.-W."/>
            <person name="Bruemmer F."/>
            <person name="Labrenz M."/>
            <person name="Spormann A.M."/>
            <person name="Op Den Camp H."/>
            <person name="Overmann J."/>
            <person name="Amann R."/>
            <person name="Jetten M.S.M."/>
            <person name="Mascher T."/>
            <person name="Medema M.H."/>
            <person name="Devos D.P."/>
            <person name="Kaster A.-K."/>
            <person name="Ovreas L."/>
            <person name="Rohde M."/>
            <person name="Galperin M.Y."/>
            <person name="Jogler C."/>
        </authorList>
    </citation>
    <scope>NUCLEOTIDE SEQUENCE [LARGE SCALE GENOMIC DNA]</scope>
    <source>
        <strain evidence="4 5">Pla52o</strain>
    </source>
</reference>
<dbReference type="InterPro" id="IPR029058">
    <property type="entry name" value="AB_hydrolase_fold"/>
</dbReference>
<evidence type="ECO:0000259" key="3">
    <source>
        <dbReference type="SMART" id="SM00939"/>
    </source>
</evidence>
<dbReference type="SUPFAM" id="SSF53474">
    <property type="entry name" value="alpha/beta-Hydrolases"/>
    <property type="match status" value="1"/>
</dbReference>
<organism evidence="4 5">
    <name type="scientific">Novipirellula galeiformis</name>
    <dbReference type="NCBI Taxonomy" id="2528004"/>
    <lineage>
        <taxon>Bacteria</taxon>
        <taxon>Pseudomonadati</taxon>
        <taxon>Planctomycetota</taxon>
        <taxon>Planctomycetia</taxon>
        <taxon>Pirellulales</taxon>
        <taxon>Pirellulaceae</taxon>
        <taxon>Novipirellula</taxon>
    </lineage>
</organism>
<feature type="signal peptide" evidence="2">
    <location>
        <begin position="1"/>
        <end position="30"/>
    </location>
</feature>
<dbReference type="AlphaFoldDB" id="A0A5C6BZ66"/>
<dbReference type="RefSeq" id="WP_197169515.1">
    <property type="nucleotide sequence ID" value="NZ_SJPT01000015.1"/>
</dbReference>
<dbReference type="GO" id="GO:0008239">
    <property type="term" value="F:dipeptidyl-peptidase activity"/>
    <property type="evidence" value="ECO:0007669"/>
    <property type="project" value="InterPro"/>
</dbReference>
<evidence type="ECO:0000313" key="4">
    <source>
        <dbReference type="EMBL" id="TWU17148.1"/>
    </source>
</evidence>
<comment type="caution">
    <text evidence="4">The sequence shown here is derived from an EMBL/GenBank/DDBJ whole genome shotgun (WGS) entry which is preliminary data.</text>
</comment>
<evidence type="ECO:0000313" key="5">
    <source>
        <dbReference type="Proteomes" id="UP000316304"/>
    </source>
</evidence>
<dbReference type="Gene3D" id="2.60.120.260">
    <property type="entry name" value="Galactose-binding domain-like"/>
    <property type="match status" value="1"/>
</dbReference>
<keyword evidence="5" id="KW-1185">Reference proteome</keyword>
<dbReference type="InterPro" id="IPR000383">
    <property type="entry name" value="Xaa-Pro-like_dom"/>
</dbReference>
<keyword evidence="2" id="KW-0732">Signal</keyword>
<feature type="chain" id="PRO_5023077221" evidence="2">
    <location>
        <begin position="31"/>
        <end position="570"/>
    </location>
</feature>
<dbReference type="EMBL" id="SJPT01000015">
    <property type="protein sequence ID" value="TWU17148.1"/>
    <property type="molecule type" value="Genomic_DNA"/>
</dbReference>
<gene>
    <name evidence="4" type="primary">cocE_3</name>
    <name evidence="4" type="ORF">Pla52o_54870</name>
</gene>
<evidence type="ECO:0000256" key="1">
    <source>
        <dbReference type="ARBA" id="ARBA00022801"/>
    </source>
</evidence>
<dbReference type="SMART" id="SM00939">
    <property type="entry name" value="PepX_C"/>
    <property type="match status" value="1"/>
</dbReference>
<dbReference type="Pfam" id="PF02129">
    <property type="entry name" value="Peptidase_S15"/>
    <property type="match status" value="2"/>
</dbReference>
<dbReference type="Pfam" id="PF08530">
    <property type="entry name" value="PepX_C"/>
    <property type="match status" value="1"/>
</dbReference>
<protein>
    <submittedName>
        <fullName evidence="4">Cocaine esterase</fullName>
        <ecNumber evidence="4">3.1.1.84</ecNumber>
    </submittedName>
</protein>
<dbReference type="SUPFAM" id="SSF49785">
    <property type="entry name" value="Galactose-binding domain-like"/>
    <property type="match status" value="1"/>
</dbReference>
<name>A0A5C6BZ66_9BACT</name>
<dbReference type="NCBIfam" id="TIGR00976">
    <property type="entry name" value="CocE_NonD"/>
    <property type="match status" value="2"/>
</dbReference>
<proteinExistence type="predicted"/>
<dbReference type="Proteomes" id="UP000316304">
    <property type="component" value="Unassembled WGS sequence"/>
</dbReference>
<dbReference type="Gene3D" id="3.40.50.1820">
    <property type="entry name" value="alpha/beta hydrolase"/>
    <property type="match status" value="1"/>
</dbReference>
<accession>A0A5C6BZ66</accession>
<dbReference type="InterPro" id="IPR013736">
    <property type="entry name" value="Xaa-Pro_dipept_C"/>
</dbReference>
<dbReference type="InterPro" id="IPR005674">
    <property type="entry name" value="CocE/Ser_esterase"/>
</dbReference>
<evidence type="ECO:0000256" key="2">
    <source>
        <dbReference type="SAM" id="SignalP"/>
    </source>
</evidence>
<feature type="domain" description="Xaa-Pro dipeptidyl-peptidase C-terminal" evidence="3">
    <location>
        <begin position="315"/>
        <end position="561"/>
    </location>
</feature>
<keyword evidence="1 4" id="KW-0378">Hydrolase</keyword>